<organism evidence="1">
    <name type="scientific">Mycobacterium leprae</name>
    <dbReference type="NCBI Taxonomy" id="1769"/>
    <lineage>
        <taxon>Bacteria</taxon>
        <taxon>Bacillati</taxon>
        <taxon>Actinomycetota</taxon>
        <taxon>Actinomycetes</taxon>
        <taxon>Mycobacteriales</taxon>
        <taxon>Mycobacteriaceae</taxon>
        <taxon>Mycobacterium</taxon>
    </lineage>
</organism>
<accession>O07693</accession>
<reference evidence="1" key="2">
    <citation type="submission" date="1997-06" db="EMBL/GenBank/DDBJ databases">
        <authorList>
            <person name="Oliver K."/>
            <person name="Harris D."/>
        </authorList>
    </citation>
    <scope>NUCLEOTIDE SEQUENCE</scope>
</reference>
<name>O07693_MYCLR</name>
<evidence type="ECO:0000313" key="1">
    <source>
        <dbReference type="EMBL" id="CAB09932.1"/>
    </source>
</evidence>
<dbReference type="EMBL" id="Z97179">
    <property type="protein sequence ID" value="CAB09932.1"/>
    <property type="molecule type" value="Genomic_DNA"/>
</dbReference>
<reference evidence="1" key="3">
    <citation type="submission" date="1997-06" db="EMBL/GenBank/DDBJ databases">
        <authorList>
            <person name="Parkhill J."/>
            <person name="Barrell B.G."/>
            <person name="Rajandream M.A."/>
        </authorList>
    </citation>
    <scope>NUCLEOTIDE SEQUENCE</scope>
</reference>
<proteinExistence type="predicted"/>
<sequence>MSQAFPPWSVQVEGAFQGMGDRVEQFGVVSWRAEEQPVAGDLVRLKSRIVGHGCPATSNVCVCNVCVHRGID</sequence>
<dbReference type="AlphaFoldDB" id="O07693"/>
<gene>
    <name evidence="1" type="primary">MLCL383.19</name>
</gene>
<protein>
    <submittedName>
        <fullName evidence="1">Uncharacterized protein</fullName>
    </submittedName>
</protein>
<reference evidence="1" key="1">
    <citation type="journal article" date="1993" name="Mol. Microbiol.">
        <title>Use of an ordered cosmid library to deduce the genomic organization of Mycobacterium leprae.</title>
        <authorList>
            <person name="Eiglmeier K."/>
            <person name="Honore N."/>
            <person name="Woods S.A."/>
            <person name="Caudron B."/>
            <person name="Cole S.T."/>
        </authorList>
    </citation>
    <scope>NUCLEOTIDE SEQUENCE</scope>
</reference>